<name>A0ABP1QU12_9HEXA</name>
<accession>A0ABP1QU12</accession>
<evidence type="ECO:0000313" key="4">
    <source>
        <dbReference type="Proteomes" id="UP001642540"/>
    </source>
</evidence>
<dbReference type="EMBL" id="CAXLJM020000046">
    <property type="protein sequence ID" value="CAL8111163.1"/>
    <property type="molecule type" value="Genomic_DNA"/>
</dbReference>
<feature type="region of interest" description="Disordered" evidence="1">
    <location>
        <begin position="170"/>
        <end position="216"/>
    </location>
</feature>
<organism evidence="3 4">
    <name type="scientific">Orchesella dallaii</name>
    <dbReference type="NCBI Taxonomy" id="48710"/>
    <lineage>
        <taxon>Eukaryota</taxon>
        <taxon>Metazoa</taxon>
        <taxon>Ecdysozoa</taxon>
        <taxon>Arthropoda</taxon>
        <taxon>Hexapoda</taxon>
        <taxon>Collembola</taxon>
        <taxon>Entomobryomorpha</taxon>
        <taxon>Entomobryoidea</taxon>
        <taxon>Orchesellidae</taxon>
        <taxon>Orchesellinae</taxon>
        <taxon>Orchesella</taxon>
    </lineage>
</organism>
<feature type="signal peptide" evidence="2">
    <location>
        <begin position="1"/>
        <end position="20"/>
    </location>
</feature>
<feature type="chain" id="PRO_5046691171" evidence="2">
    <location>
        <begin position="21"/>
        <end position="301"/>
    </location>
</feature>
<evidence type="ECO:0000256" key="1">
    <source>
        <dbReference type="SAM" id="MobiDB-lite"/>
    </source>
</evidence>
<reference evidence="3 4" key="1">
    <citation type="submission" date="2024-08" db="EMBL/GenBank/DDBJ databases">
        <authorList>
            <person name="Cucini C."/>
            <person name="Frati F."/>
        </authorList>
    </citation>
    <scope>NUCLEOTIDE SEQUENCE [LARGE SCALE GENOMIC DNA]</scope>
</reference>
<sequence>MTRKLITLVGVVYLVGFAVAGVVPEEKQEKAADKEVAKPKPNIVKDYVCLRDGDLCHPDFAKNRGIYVSCSNGVAWEQTCPKCTYHPVDCPTKSLWFDGEKCDWASPKLATQPCMDFFPMPEPINNNNMSPKDVLLPAISLSEQDSLMQSLQSGPIKDMDKNQWPVHTNSMVGPGSMYFKSPKSSNPDMESEPSQGLEEEGSKEMKSSAPAPEEVTHYEVQRKSTESEGNDVELPTYLSTSEGTVGSKVVRLNEPVYALVSSPDGTGKQVLMRVMQPFVLDEAARGLLPNMNFIQPYAFKE</sequence>
<evidence type="ECO:0000256" key="2">
    <source>
        <dbReference type="SAM" id="SignalP"/>
    </source>
</evidence>
<keyword evidence="4" id="KW-1185">Reference proteome</keyword>
<keyword evidence="2" id="KW-0732">Signal</keyword>
<gene>
    <name evidence="3" type="ORF">ODALV1_LOCUS14787</name>
</gene>
<feature type="compositionally biased region" description="Polar residues" evidence="1">
    <location>
        <begin position="182"/>
        <end position="194"/>
    </location>
</feature>
<comment type="caution">
    <text evidence="3">The sequence shown here is derived from an EMBL/GenBank/DDBJ whole genome shotgun (WGS) entry which is preliminary data.</text>
</comment>
<protein>
    <submittedName>
        <fullName evidence="3">Uncharacterized protein</fullName>
    </submittedName>
</protein>
<proteinExistence type="predicted"/>
<evidence type="ECO:0000313" key="3">
    <source>
        <dbReference type="EMBL" id="CAL8111163.1"/>
    </source>
</evidence>
<dbReference type="Proteomes" id="UP001642540">
    <property type="component" value="Unassembled WGS sequence"/>
</dbReference>